<feature type="region of interest" description="Disordered" evidence="1">
    <location>
        <begin position="611"/>
        <end position="654"/>
    </location>
</feature>
<accession>A0A8X6Q6P7</accession>
<feature type="region of interest" description="Disordered" evidence="1">
    <location>
        <begin position="732"/>
        <end position="792"/>
    </location>
</feature>
<reference evidence="2" key="1">
    <citation type="submission" date="2020-08" db="EMBL/GenBank/DDBJ databases">
        <title>Multicomponent nature underlies the extraordinary mechanical properties of spider dragline silk.</title>
        <authorList>
            <person name="Kono N."/>
            <person name="Nakamura H."/>
            <person name="Mori M."/>
            <person name="Yoshida Y."/>
            <person name="Ohtoshi R."/>
            <person name="Malay A.D."/>
            <person name="Moran D.A.P."/>
            <person name="Tomita M."/>
            <person name="Numata K."/>
            <person name="Arakawa K."/>
        </authorList>
    </citation>
    <scope>NUCLEOTIDE SEQUENCE</scope>
</reference>
<feature type="region of interest" description="Disordered" evidence="1">
    <location>
        <begin position="204"/>
        <end position="274"/>
    </location>
</feature>
<sequence>MDREQPKAEIPPKEKTKLSPQLQLTSIKKSSEESGNKESSSSVDKRGVLSPKTKKHQQEFPKRKSGEISCKSISTEFSQELKKHPTPSHSPQKDRKKDESLEREDSGLSPEKRPKLSGVKRKVLEDKKIIKETIKPELPEIKKQDISPVLKRDATPQKVAKIREKEPTAAKSVRLTYQQFKGPKEKTISKQTVVKESSEILDPRLKSDLRSTMKKEKTTPVRTSKESIIKSNIKSVVKLSKQSSSEPGLPSSQKKKELSSVKSNPNPPNKFTSIIPGKTIKPLFVKSEIDKVYSGSSIDQSTKPRTGKSIAGMSMKAIKTPLIKTGEKSSVRIPVEPRVTTYKKSVTSTVDKPSLSSKLKSSTELFSKVGYKPGVISESRTSISTTKEKDTHKRKTGTIQRKNEPCVKAKPKISQTKKIDTKKALPLKQKPASDSQVLSRNLPSVSKIKGIFLSDIHDTQECGKGISDAYRTQKKFPGKLPSDESKSCLAETRGSVHADDRREVLVDVLKDNPRKDKSPKPRSPRKDKSPKLKVKPHVDGDSVPLLLKRIEKLERNLKETIDLGRCPHNMYRKVDYMDQAKVIQKNIEECYLEMEKRVFLERMMIPFQSIESRSQEEAKRKEEAKRQEETKKTKVDTSCEHQQPKSPKQLKAQRQKNLVSLTELSTDIELTSSEHPLAALQQVTLSELWAFLHKPKHPVEALQETSSEKPRDALKNVNPEHLLPVVQQTIPAHPRAPVPHSSQHPFPHSSQHPFPHSSQHPFPHSSQHPVPHSSEQFTLDSTPSTVWKHGHK</sequence>
<keyword evidence="3" id="KW-1185">Reference proteome</keyword>
<protein>
    <submittedName>
        <fullName evidence="2">Uncharacterized protein</fullName>
    </submittedName>
</protein>
<feature type="compositionally biased region" description="Low complexity" evidence="1">
    <location>
        <begin position="738"/>
        <end position="774"/>
    </location>
</feature>
<dbReference type="OrthoDB" id="10494523at2759"/>
<evidence type="ECO:0000313" key="3">
    <source>
        <dbReference type="Proteomes" id="UP000887013"/>
    </source>
</evidence>
<feature type="compositionally biased region" description="Basic and acidic residues" evidence="1">
    <location>
        <begin position="91"/>
        <end position="114"/>
    </location>
</feature>
<feature type="compositionally biased region" description="Basic and acidic residues" evidence="1">
    <location>
        <begin position="204"/>
        <end position="228"/>
    </location>
</feature>
<dbReference type="AlphaFoldDB" id="A0A8X6Q6P7"/>
<dbReference type="Proteomes" id="UP000887013">
    <property type="component" value="Unassembled WGS sequence"/>
</dbReference>
<feature type="region of interest" description="Disordered" evidence="1">
    <location>
        <begin position="1"/>
        <end position="120"/>
    </location>
</feature>
<comment type="caution">
    <text evidence="2">The sequence shown here is derived from an EMBL/GenBank/DDBJ whole genome shotgun (WGS) entry which is preliminary data.</text>
</comment>
<evidence type="ECO:0000256" key="1">
    <source>
        <dbReference type="SAM" id="MobiDB-lite"/>
    </source>
</evidence>
<organism evidence="2 3">
    <name type="scientific">Nephila pilipes</name>
    <name type="common">Giant wood spider</name>
    <name type="synonym">Nephila maculata</name>
    <dbReference type="NCBI Taxonomy" id="299642"/>
    <lineage>
        <taxon>Eukaryota</taxon>
        <taxon>Metazoa</taxon>
        <taxon>Ecdysozoa</taxon>
        <taxon>Arthropoda</taxon>
        <taxon>Chelicerata</taxon>
        <taxon>Arachnida</taxon>
        <taxon>Araneae</taxon>
        <taxon>Araneomorphae</taxon>
        <taxon>Entelegynae</taxon>
        <taxon>Araneoidea</taxon>
        <taxon>Nephilidae</taxon>
        <taxon>Nephila</taxon>
    </lineage>
</organism>
<feature type="compositionally biased region" description="Polar residues" evidence="1">
    <location>
        <begin position="775"/>
        <end position="785"/>
    </location>
</feature>
<gene>
    <name evidence="2" type="ORF">NPIL_118171</name>
</gene>
<feature type="compositionally biased region" description="Polar residues" evidence="1">
    <location>
        <begin position="260"/>
        <end position="272"/>
    </location>
</feature>
<feature type="compositionally biased region" description="Basic and acidic residues" evidence="1">
    <location>
        <begin position="613"/>
        <end position="643"/>
    </location>
</feature>
<feature type="compositionally biased region" description="Basic and acidic residues" evidence="1">
    <location>
        <begin position="1"/>
        <end position="17"/>
    </location>
</feature>
<dbReference type="EMBL" id="BMAW01078079">
    <property type="protein sequence ID" value="GFU09481.1"/>
    <property type="molecule type" value="Genomic_DNA"/>
</dbReference>
<evidence type="ECO:0000313" key="2">
    <source>
        <dbReference type="EMBL" id="GFU09481.1"/>
    </source>
</evidence>
<feature type="compositionally biased region" description="Basic and acidic residues" evidence="1">
    <location>
        <begin position="494"/>
        <end position="539"/>
    </location>
</feature>
<name>A0A8X6Q6P7_NEPPI</name>
<feature type="region of interest" description="Disordered" evidence="1">
    <location>
        <begin position="475"/>
        <end position="539"/>
    </location>
</feature>
<feature type="region of interest" description="Disordered" evidence="1">
    <location>
        <begin position="380"/>
        <end position="399"/>
    </location>
</feature>
<feature type="compositionally biased region" description="Low complexity" evidence="1">
    <location>
        <begin position="229"/>
        <end position="245"/>
    </location>
</feature>
<proteinExistence type="predicted"/>
<feature type="compositionally biased region" description="Basic and acidic residues" evidence="1">
    <location>
        <begin position="56"/>
        <end position="66"/>
    </location>
</feature>